<dbReference type="PROSITE" id="PS50850">
    <property type="entry name" value="MFS"/>
    <property type="match status" value="1"/>
</dbReference>
<dbReference type="SUPFAM" id="SSF103473">
    <property type="entry name" value="MFS general substrate transporter"/>
    <property type="match status" value="1"/>
</dbReference>
<keyword evidence="6 7" id="KW-0472">Membrane</keyword>
<name>A0A1Y0LCQ6_TATCI</name>
<feature type="transmembrane region" description="Helical" evidence="7">
    <location>
        <begin position="110"/>
        <end position="134"/>
    </location>
</feature>
<feature type="transmembrane region" description="Helical" evidence="7">
    <location>
        <begin position="398"/>
        <end position="420"/>
    </location>
</feature>
<dbReference type="PANTHER" id="PTHR42718">
    <property type="entry name" value="MAJOR FACILITATOR SUPERFAMILY MULTIDRUG TRANSPORTER MFSC"/>
    <property type="match status" value="1"/>
</dbReference>
<keyword evidence="11" id="KW-1185">Reference proteome</keyword>
<dbReference type="EMBL" id="CP015581">
    <property type="protein sequence ID" value="ARU99718.1"/>
    <property type="molecule type" value="Genomic_DNA"/>
</dbReference>
<evidence type="ECO:0000256" key="2">
    <source>
        <dbReference type="ARBA" id="ARBA00022448"/>
    </source>
</evidence>
<dbReference type="InterPro" id="IPR020846">
    <property type="entry name" value="MFS_dom"/>
</dbReference>
<dbReference type="PANTHER" id="PTHR42718:SF46">
    <property type="entry name" value="BLR6921 PROTEIN"/>
    <property type="match status" value="1"/>
</dbReference>
<dbReference type="OrthoDB" id="7375466at2"/>
<feature type="transmembrane region" description="Helical" evidence="7">
    <location>
        <begin position="235"/>
        <end position="251"/>
    </location>
</feature>
<feature type="transmembrane region" description="Helical" evidence="7">
    <location>
        <begin position="86"/>
        <end position="104"/>
    </location>
</feature>
<feature type="domain" description="Major facilitator superfamily (MFS) profile" evidence="8">
    <location>
        <begin position="21"/>
        <end position="455"/>
    </location>
</feature>
<accession>A0A1Y0LCQ6</accession>
<evidence type="ECO:0000256" key="3">
    <source>
        <dbReference type="ARBA" id="ARBA00022475"/>
    </source>
</evidence>
<evidence type="ECO:0000256" key="1">
    <source>
        <dbReference type="ARBA" id="ARBA00004651"/>
    </source>
</evidence>
<feature type="transmembrane region" description="Helical" evidence="7">
    <location>
        <begin position="174"/>
        <end position="191"/>
    </location>
</feature>
<evidence type="ECO:0000313" key="12">
    <source>
        <dbReference type="Proteomes" id="UP000195814"/>
    </source>
</evidence>
<evidence type="ECO:0000256" key="6">
    <source>
        <dbReference type="ARBA" id="ARBA00023136"/>
    </source>
</evidence>
<evidence type="ECO:0000256" key="5">
    <source>
        <dbReference type="ARBA" id="ARBA00022989"/>
    </source>
</evidence>
<keyword evidence="5 7" id="KW-1133">Transmembrane helix</keyword>
<evidence type="ECO:0000313" key="11">
    <source>
        <dbReference type="Proteomes" id="UP000195729"/>
    </source>
</evidence>
<dbReference type="Proteomes" id="UP000195814">
    <property type="component" value="Chromosome"/>
</dbReference>
<feature type="transmembrane region" description="Helical" evidence="7">
    <location>
        <begin position="362"/>
        <end position="386"/>
    </location>
</feature>
<dbReference type="Gene3D" id="1.20.1250.20">
    <property type="entry name" value="MFS general substrate transporter like domains"/>
    <property type="match status" value="1"/>
</dbReference>
<dbReference type="KEGG" id="tci:A7K98_19305"/>
<feature type="transmembrane region" description="Helical" evidence="7">
    <location>
        <begin position="432"/>
        <end position="450"/>
    </location>
</feature>
<evidence type="ECO:0000313" key="9">
    <source>
        <dbReference type="EMBL" id="ARU95677.1"/>
    </source>
</evidence>
<feature type="transmembrane region" description="Helical" evidence="7">
    <location>
        <begin position="301"/>
        <end position="319"/>
    </location>
</feature>
<keyword evidence="3" id="KW-1003">Cell membrane</keyword>
<dbReference type="Proteomes" id="UP000195729">
    <property type="component" value="Chromosome"/>
</dbReference>
<keyword evidence="4 7" id="KW-0812">Transmembrane</keyword>
<proteinExistence type="predicted"/>
<feature type="transmembrane region" description="Helical" evidence="7">
    <location>
        <begin position="20"/>
        <end position="46"/>
    </location>
</feature>
<evidence type="ECO:0000313" key="10">
    <source>
        <dbReference type="EMBL" id="ARU99718.1"/>
    </source>
</evidence>
<keyword evidence="2" id="KW-0813">Transport</keyword>
<evidence type="ECO:0000256" key="7">
    <source>
        <dbReference type="SAM" id="Phobius"/>
    </source>
</evidence>
<dbReference type="InterPro" id="IPR036259">
    <property type="entry name" value="MFS_trans_sf"/>
</dbReference>
<feature type="transmembrane region" description="Helical" evidence="7">
    <location>
        <begin position="58"/>
        <end position="79"/>
    </location>
</feature>
<reference evidence="11 12" key="1">
    <citation type="submission" date="2016-05" db="EMBL/GenBank/DDBJ databases">
        <title>Complete genome sequence of two 2,5-diketo-D-glunonic acid producing strain Tatumella citrea.</title>
        <authorList>
            <person name="Duan C."/>
            <person name="Yang J."/>
            <person name="Yang S."/>
        </authorList>
    </citation>
    <scope>NUCLEOTIDE SEQUENCE [LARGE SCALE GENOMIC DNA]</scope>
    <source>
        <strain evidence="10 11">ATCC 39140</strain>
        <strain evidence="9 12">DSM 13699</strain>
    </source>
</reference>
<dbReference type="InterPro" id="IPR011701">
    <property type="entry name" value="MFS"/>
</dbReference>
<organism evidence="9 12">
    <name type="scientific">Tatumella citrea</name>
    <name type="common">Pantoea citrea</name>
    <dbReference type="NCBI Taxonomy" id="53336"/>
    <lineage>
        <taxon>Bacteria</taxon>
        <taxon>Pseudomonadati</taxon>
        <taxon>Pseudomonadota</taxon>
        <taxon>Gammaproteobacteria</taxon>
        <taxon>Enterobacterales</taxon>
        <taxon>Erwiniaceae</taxon>
        <taxon>Tatumella</taxon>
    </lineage>
</organism>
<dbReference type="AlphaFoldDB" id="A0A1Y0LCQ6"/>
<evidence type="ECO:0000259" key="8">
    <source>
        <dbReference type="PROSITE" id="PS50850"/>
    </source>
</evidence>
<dbReference type="GO" id="GO:0022857">
    <property type="term" value="F:transmembrane transporter activity"/>
    <property type="evidence" value="ECO:0007669"/>
    <property type="project" value="InterPro"/>
</dbReference>
<dbReference type="Pfam" id="PF07690">
    <property type="entry name" value="MFS_1"/>
    <property type="match status" value="1"/>
</dbReference>
<feature type="transmembrane region" description="Helical" evidence="7">
    <location>
        <begin position="331"/>
        <end position="350"/>
    </location>
</feature>
<feature type="transmembrane region" description="Helical" evidence="7">
    <location>
        <begin position="203"/>
        <end position="223"/>
    </location>
</feature>
<feature type="transmembrane region" description="Helical" evidence="7">
    <location>
        <begin position="272"/>
        <end position="295"/>
    </location>
</feature>
<dbReference type="Gene3D" id="1.20.1720.10">
    <property type="entry name" value="Multidrug resistance protein D"/>
    <property type="match status" value="1"/>
</dbReference>
<dbReference type="EMBL" id="CP015579">
    <property type="protein sequence ID" value="ARU95677.1"/>
    <property type="molecule type" value="Genomic_DNA"/>
</dbReference>
<protein>
    <recommendedName>
        <fullName evidence="8">Major facilitator superfamily (MFS) profile domain-containing protein</fullName>
    </recommendedName>
</protein>
<feature type="transmembrane region" description="Helical" evidence="7">
    <location>
        <begin position="146"/>
        <end position="168"/>
    </location>
</feature>
<evidence type="ECO:0000256" key="4">
    <source>
        <dbReference type="ARBA" id="ARBA00022692"/>
    </source>
</evidence>
<sequence length="463" mass="49004">MTERVMQPAITPQSGRSSAFASVVPGMAQAIIALDYAVMFVALPVITAQLHLSTAEAGGIMAVYGLCFAAFLLAGGAICDRMGARLTFSMAMGLFMLASVPGALAHQPEWLLAARALQGVAAAFMQPSILALMAGRFQGIAYRQALTIWSATGAAGLVAGVILGGILAQLYWPLIFLLNIPAGMLILWLVWRHFPAQPRSETRGLFTPGALVGSAAAGFTVLALLRLSSEGAPDYLLNRLAVVLAGLFLLNEKWSSRPLIGPELRQRVSFQASWLASACYMASAGSQFYLLTLLWQQYYDFSALQTGLLFVPLAVLIMAGNRVYRGLAGRYSMQQLLCLGFLLCAAGFYLQGSQALTQQSLWFVSGVILSGIGHGIVYPAIFSLGLSGVATDLQGRASAVIVTSQYLSGAITLAVLGLLLGKGHSASEWEQAFQWLTWAAVAGMVVAINAGKMVKAGEHSADS</sequence>
<gene>
    <name evidence="9" type="ORF">A7K98_19305</name>
    <name evidence="10" type="ORF">A7K99_19290</name>
</gene>
<dbReference type="CDD" id="cd17321">
    <property type="entry name" value="MFS_MMR_MDR_like"/>
    <property type="match status" value="1"/>
</dbReference>
<dbReference type="GO" id="GO:0005886">
    <property type="term" value="C:plasma membrane"/>
    <property type="evidence" value="ECO:0007669"/>
    <property type="project" value="UniProtKB-SubCell"/>
</dbReference>
<comment type="subcellular location">
    <subcellularLocation>
        <location evidence="1">Cell membrane</location>
        <topology evidence="1">Multi-pass membrane protein</topology>
    </subcellularLocation>
</comment>